<dbReference type="EMBL" id="AEJC01000196">
    <property type="protein sequence ID" value="EKX66733.1"/>
    <property type="molecule type" value="Genomic_DNA"/>
</dbReference>
<feature type="region of interest" description="Disordered" evidence="1">
    <location>
        <begin position="1"/>
        <end position="39"/>
    </location>
</feature>
<dbReference type="Proteomes" id="UP000010411">
    <property type="component" value="Unassembled WGS sequence"/>
</dbReference>
<comment type="caution">
    <text evidence="2">The sequence shown here is derived from an EMBL/GenBank/DDBJ whole genome shotgun (WGS) entry which is preliminary data.</text>
</comment>
<protein>
    <submittedName>
        <fullName evidence="2">Uncharacterized protein</fullName>
    </submittedName>
</protein>
<evidence type="ECO:0000256" key="1">
    <source>
        <dbReference type="SAM" id="MobiDB-lite"/>
    </source>
</evidence>
<reference evidence="2 3" key="1">
    <citation type="submission" date="2012-11" db="EMBL/GenBank/DDBJ databases">
        <authorList>
            <person name="Huguet-Tapia J.C."/>
            <person name="Durkin A.S."/>
            <person name="Pettis G.S."/>
            <person name="Badger J.H."/>
        </authorList>
    </citation>
    <scope>NUCLEOTIDE SEQUENCE [LARGE SCALE GENOMIC DNA]</scope>
    <source>
        <strain evidence="2 3">91-03</strain>
    </source>
</reference>
<organism evidence="2 3">
    <name type="scientific">Streptomyces ipomoeae 91-03</name>
    <dbReference type="NCBI Taxonomy" id="698759"/>
    <lineage>
        <taxon>Bacteria</taxon>
        <taxon>Bacillati</taxon>
        <taxon>Actinomycetota</taxon>
        <taxon>Actinomycetes</taxon>
        <taxon>Kitasatosporales</taxon>
        <taxon>Streptomycetaceae</taxon>
        <taxon>Streptomyces</taxon>
    </lineage>
</organism>
<accession>L1L294</accession>
<evidence type="ECO:0000313" key="3">
    <source>
        <dbReference type="Proteomes" id="UP000010411"/>
    </source>
</evidence>
<gene>
    <name evidence="2" type="ORF">STRIP9103_01829</name>
</gene>
<evidence type="ECO:0000313" key="2">
    <source>
        <dbReference type="EMBL" id="EKX66733.1"/>
    </source>
</evidence>
<keyword evidence="3" id="KW-1185">Reference proteome</keyword>
<dbReference type="AlphaFoldDB" id="L1L294"/>
<name>L1L294_9ACTN</name>
<proteinExistence type="predicted"/>
<sequence>MKMTTADVWPESRPAMNGIEPSSAQGESMRGIRYTVSTS</sequence>